<name>A0ABV9HUJ7_9FLAO</name>
<organism evidence="1 2">
    <name type="scientific">Dokdonia ponticola</name>
    <dbReference type="NCBI Taxonomy" id="2041041"/>
    <lineage>
        <taxon>Bacteria</taxon>
        <taxon>Pseudomonadati</taxon>
        <taxon>Bacteroidota</taxon>
        <taxon>Flavobacteriia</taxon>
        <taxon>Flavobacteriales</taxon>
        <taxon>Flavobacteriaceae</taxon>
        <taxon>Dokdonia</taxon>
    </lineage>
</organism>
<dbReference type="EMBL" id="JBHSFV010000002">
    <property type="protein sequence ID" value="MFC4633523.1"/>
    <property type="molecule type" value="Genomic_DNA"/>
</dbReference>
<dbReference type="RefSeq" id="WP_379977730.1">
    <property type="nucleotide sequence ID" value="NZ_JBHSFV010000002.1"/>
</dbReference>
<proteinExistence type="predicted"/>
<protein>
    <submittedName>
        <fullName evidence="1">Uncharacterized protein</fullName>
    </submittedName>
</protein>
<evidence type="ECO:0000313" key="1">
    <source>
        <dbReference type="EMBL" id="MFC4633523.1"/>
    </source>
</evidence>
<gene>
    <name evidence="1" type="ORF">ACFO3O_06370</name>
</gene>
<sequence length="338" mass="38339">MLAVSKNPILHTHSFESRRFQYVQFASPGVYHAFVEKQCKQLFMDNAQTLEMIIKNAQTRIVKSSDWYGNPPPNALRDLQEHRYFGKMELLEVIAPKIQKELDRYTDLVEDDLLKRPQLSANSKGLGVFSFDRVMMGLYKIPFTKRSSELERFHHQLKIELGKDKATTVKNTHLYFENKSSSKPTLTLTVLAGANANTKGDALYYVGIAVALLTEYLESCHIAVAIDVLLGTSFGVHTIVSAIRVKHFEDSLDINQLLVLASDPRYFRFNGFKGLIALADYCGINIPNGLGRIDDTITDAYLKYVPNTLLFNQSYSIDSAVKEVSRILLEYTQKVKTR</sequence>
<accession>A0ABV9HUJ7</accession>
<dbReference type="Proteomes" id="UP001596043">
    <property type="component" value="Unassembled WGS sequence"/>
</dbReference>
<keyword evidence="2" id="KW-1185">Reference proteome</keyword>
<reference evidence="2" key="1">
    <citation type="journal article" date="2019" name="Int. J. Syst. Evol. Microbiol.">
        <title>The Global Catalogue of Microorganisms (GCM) 10K type strain sequencing project: providing services to taxonomists for standard genome sequencing and annotation.</title>
        <authorList>
            <consortium name="The Broad Institute Genomics Platform"/>
            <consortium name="The Broad Institute Genome Sequencing Center for Infectious Disease"/>
            <person name="Wu L."/>
            <person name="Ma J."/>
        </authorList>
    </citation>
    <scope>NUCLEOTIDE SEQUENCE [LARGE SCALE GENOMIC DNA]</scope>
    <source>
        <strain evidence="2">YJ-61-S</strain>
    </source>
</reference>
<evidence type="ECO:0000313" key="2">
    <source>
        <dbReference type="Proteomes" id="UP001596043"/>
    </source>
</evidence>
<comment type="caution">
    <text evidence="1">The sequence shown here is derived from an EMBL/GenBank/DDBJ whole genome shotgun (WGS) entry which is preliminary data.</text>
</comment>